<sequence>MYLEFKNECRFGDTFAPSFACMCGLCFFCPALRARSRQPVKRYKKLIADIFPRNQEEGPNDRKIGKLCEYAAKNPLRIPKITNFLEQRRLFASSLLSIMHTLLDQTRQDEMQIIGCQTLFNFVNNQKDGTYMFNLEGFIPKLCQIAQEPGEDERANNLRSAALQALSSMVWFMGEHSHISVKFDNIVAVVLENYGGHKYPSENLESSKSRWVQEVRKNEGHVSPSPDVNINVPSWSSIVDEKGELNVKVEDAKNPCFWSRVCLQNMAKLAKEATTIRRVLESVFRYFDNGNLWSPEHGLAFPVLKDIQLLMDTSGQNTHVLLSILIKHLDHKNVLKQPNMQLDIVEVTTSLSQLAKIEPSVAIIGAVSDAMRHLRKSIHCSLDDDNLGTDVIKWNRSFREEVDKCLVQLSYKVGEPGPILDAMAVMLENISTITVIARTTISAVYRTAQIAFPEALFHQLLPAMVHPDHETRVGAHRVFSVVLVPSSVCPGLSSSNTESKKAFDFPRTLSRTVSVFSSSAALFEKLRREKISSRESICEDNDENVVNEGEQRDTNNGILSRLKSSYSRTYSLKISPAPSTPNEISMSNSTKEHEANSLRLSSHQIILLLLSIWAQSLCPGNMPENYEAIAHTHSLVSLFSRAKHSNVEVLVQSFQLAFSLRDISLTEGGPLPPSRRRSLFTLATSMILFLSKAYNILSLVHRAKASLMDKTVDPFLHLVEDRKLQAVKTGSDHPTIAYGSKEDDNLALKSLSEIAITDEQTREFFASQVVKSLDKLSDSELSTIREQLVSEFLPMMCVHWEPSSFDSQKNDSANLPDLLSVNQLMESVLETAHQVGRLSISNAPDVPYKEMAGHCEALLIGKQQKMSSLMNFQQNQGYLMNLSLHNRNDDVKWMMSDFQADAGSHKALLLKEEIVVTKHPPSCILKQGFTQYHSTALARAFCSCLR</sequence>
<protein>
    <recommendedName>
        <fullName evidence="2">ARM repeat superfamily protein</fullName>
    </recommendedName>
</protein>
<evidence type="ECO:0000313" key="1">
    <source>
        <dbReference type="EMBL" id="BBH07343.1"/>
    </source>
</evidence>
<accession>A0A4Y1RUB1</accession>
<reference evidence="1" key="1">
    <citation type="journal article" date="2019" name="Science">
        <title>Mutation of a bHLH transcription factor allowed almond domestication.</title>
        <authorList>
            <person name="Sanchez-Perez R."/>
            <person name="Pavan S."/>
            <person name="Mazzeo R."/>
            <person name="Moldovan C."/>
            <person name="Aiese Cigliano R."/>
            <person name="Del Cueto J."/>
            <person name="Ricciardi F."/>
            <person name="Lotti C."/>
            <person name="Ricciardi L."/>
            <person name="Dicenta F."/>
            <person name="Lopez-Marques R.L."/>
            <person name="Lindberg Moller B."/>
        </authorList>
    </citation>
    <scope>NUCLEOTIDE SEQUENCE</scope>
</reference>
<evidence type="ECO:0008006" key="2">
    <source>
        <dbReference type="Google" id="ProtNLM"/>
    </source>
</evidence>
<dbReference type="PANTHER" id="PTHR46087:SF9">
    <property type="entry name" value="ARM REPEAT SUPERFAMILY PROTEIN"/>
    <property type="match status" value="1"/>
</dbReference>
<name>A0A4Y1RUB1_PRUDU</name>
<organism evidence="1">
    <name type="scientific">Prunus dulcis</name>
    <name type="common">Almond</name>
    <name type="synonym">Amygdalus dulcis</name>
    <dbReference type="NCBI Taxonomy" id="3755"/>
    <lineage>
        <taxon>Eukaryota</taxon>
        <taxon>Viridiplantae</taxon>
        <taxon>Streptophyta</taxon>
        <taxon>Embryophyta</taxon>
        <taxon>Tracheophyta</taxon>
        <taxon>Spermatophyta</taxon>
        <taxon>Magnoliopsida</taxon>
        <taxon>eudicotyledons</taxon>
        <taxon>Gunneridae</taxon>
        <taxon>Pentapetalae</taxon>
        <taxon>rosids</taxon>
        <taxon>fabids</taxon>
        <taxon>Rosales</taxon>
        <taxon>Rosaceae</taxon>
        <taxon>Amygdaloideae</taxon>
        <taxon>Amygdaleae</taxon>
        <taxon>Prunus</taxon>
    </lineage>
</organism>
<dbReference type="InterPro" id="IPR055296">
    <property type="entry name" value="SRL2-like"/>
</dbReference>
<gene>
    <name evidence="1" type="ORF">Prudu_019254</name>
</gene>
<dbReference type="AlphaFoldDB" id="A0A4Y1RUB1"/>
<dbReference type="EMBL" id="AP019303">
    <property type="protein sequence ID" value="BBH07343.1"/>
    <property type="molecule type" value="Genomic_DNA"/>
</dbReference>
<dbReference type="PANTHER" id="PTHR46087">
    <property type="entry name" value="PUTATIVE, EXPRESSED-RELATED"/>
    <property type="match status" value="1"/>
</dbReference>
<dbReference type="SUPFAM" id="SSF48371">
    <property type="entry name" value="ARM repeat"/>
    <property type="match status" value="1"/>
</dbReference>
<dbReference type="InterPro" id="IPR016024">
    <property type="entry name" value="ARM-type_fold"/>
</dbReference>
<proteinExistence type="predicted"/>